<dbReference type="EMBL" id="CM055732">
    <property type="protein sequence ID" value="KAJ8011963.1"/>
    <property type="molecule type" value="Genomic_DNA"/>
</dbReference>
<gene>
    <name evidence="1" type="ORF">DPEC_G00063780</name>
</gene>
<sequence>MSAGLSDWPPPGGDVGLQLNCSTQDIQGRRQGVYSAILRENLNMKLFVTVAVLCVLLSAAHGLKCYHCANKHCGAIEEQTCPAKSDRCFTITNSRQKIVKGCSSLCAAPSCCETDLCNGATNAGPPAILLLVSTALVTLFL</sequence>
<evidence type="ECO:0000313" key="2">
    <source>
        <dbReference type="Proteomes" id="UP001157502"/>
    </source>
</evidence>
<evidence type="ECO:0000313" key="1">
    <source>
        <dbReference type="EMBL" id="KAJ8011963.1"/>
    </source>
</evidence>
<reference evidence="1" key="1">
    <citation type="submission" date="2021-05" db="EMBL/GenBank/DDBJ databases">
        <authorList>
            <person name="Pan Q."/>
            <person name="Jouanno E."/>
            <person name="Zahm M."/>
            <person name="Klopp C."/>
            <person name="Cabau C."/>
            <person name="Louis A."/>
            <person name="Berthelot C."/>
            <person name="Parey E."/>
            <person name="Roest Crollius H."/>
            <person name="Montfort J."/>
            <person name="Robinson-Rechavi M."/>
            <person name="Bouchez O."/>
            <person name="Lampietro C."/>
            <person name="Lopez Roques C."/>
            <person name="Donnadieu C."/>
            <person name="Postlethwait J."/>
            <person name="Bobe J."/>
            <person name="Dillon D."/>
            <person name="Chandos A."/>
            <person name="von Hippel F."/>
            <person name="Guiguen Y."/>
        </authorList>
    </citation>
    <scope>NUCLEOTIDE SEQUENCE</scope>
    <source>
        <strain evidence="1">YG-Jan2019</strain>
    </source>
</reference>
<protein>
    <submittedName>
        <fullName evidence="1">Uncharacterized protein</fullName>
    </submittedName>
</protein>
<dbReference type="Proteomes" id="UP001157502">
    <property type="component" value="Chromosome 5"/>
</dbReference>
<proteinExistence type="predicted"/>
<comment type="caution">
    <text evidence="1">The sequence shown here is derived from an EMBL/GenBank/DDBJ whole genome shotgun (WGS) entry which is preliminary data.</text>
</comment>
<accession>A0ACC2H8T8</accession>
<keyword evidence="2" id="KW-1185">Reference proteome</keyword>
<name>A0ACC2H8T8_DALPE</name>
<organism evidence="1 2">
    <name type="scientific">Dallia pectoralis</name>
    <name type="common">Alaska blackfish</name>
    <dbReference type="NCBI Taxonomy" id="75939"/>
    <lineage>
        <taxon>Eukaryota</taxon>
        <taxon>Metazoa</taxon>
        <taxon>Chordata</taxon>
        <taxon>Craniata</taxon>
        <taxon>Vertebrata</taxon>
        <taxon>Euteleostomi</taxon>
        <taxon>Actinopterygii</taxon>
        <taxon>Neopterygii</taxon>
        <taxon>Teleostei</taxon>
        <taxon>Protacanthopterygii</taxon>
        <taxon>Esociformes</taxon>
        <taxon>Umbridae</taxon>
        <taxon>Dallia</taxon>
    </lineage>
</organism>